<evidence type="ECO:0000313" key="10">
    <source>
        <dbReference type="Proteomes" id="UP000585474"/>
    </source>
</evidence>
<evidence type="ECO:0000313" key="9">
    <source>
        <dbReference type="EMBL" id="GFZ08381.1"/>
    </source>
</evidence>
<dbReference type="GO" id="GO:0008270">
    <property type="term" value="F:zinc ion binding"/>
    <property type="evidence" value="ECO:0007669"/>
    <property type="project" value="InterPro"/>
</dbReference>
<dbReference type="GO" id="GO:0005739">
    <property type="term" value="C:mitochondrion"/>
    <property type="evidence" value="ECO:0007669"/>
    <property type="project" value="UniProtKB-SubCell"/>
</dbReference>
<dbReference type="Pfam" id="PF20430">
    <property type="entry name" value="Eplus_motif"/>
    <property type="match status" value="1"/>
</dbReference>
<dbReference type="FunFam" id="1.25.40.10:FF:000503">
    <property type="entry name" value="Pentatricopeptide repeat-containing protein, mitochondrial"/>
    <property type="match status" value="1"/>
</dbReference>
<feature type="domain" description="DYW" evidence="8">
    <location>
        <begin position="629"/>
        <end position="721"/>
    </location>
</feature>
<organism evidence="9 10">
    <name type="scientific">Actinidia rufa</name>
    <dbReference type="NCBI Taxonomy" id="165716"/>
    <lineage>
        <taxon>Eukaryota</taxon>
        <taxon>Viridiplantae</taxon>
        <taxon>Streptophyta</taxon>
        <taxon>Embryophyta</taxon>
        <taxon>Tracheophyta</taxon>
        <taxon>Spermatophyta</taxon>
        <taxon>Magnoliopsida</taxon>
        <taxon>eudicotyledons</taxon>
        <taxon>Gunneridae</taxon>
        <taxon>Pentapetalae</taxon>
        <taxon>asterids</taxon>
        <taxon>Ericales</taxon>
        <taxon>Actinidiaceae</taxon>
        <taxon>Actinidia</taxon>
    </lineage>
</organism>
<feature type="region of interest" description="Disordered" evidence="7">
    <location>
        <begin position="228"/>
        <end position="254"/>
    </location>
</feature>
<protein>
    <submittedName>
        <fullName evidence="9">Tetratricopeptide repeat (TPR)-like superfamily protein</fullName>
    </submittedName>
</protein>
<dbReference type="AlphaFoldDB" id="A0A7J0GC91"/>
<dbReference type="GO" id="GO:0003723">
    <property type="term" value="F:RNA binding"/>
    <property type="evidence" value="ECO:0007669"/>
    <property type="project" value="InterPro"/>
</dbReference>
<dbReference type="InterPro" id="IPR011990">
    <property type="entry name" value="TPR-like_helical_dom_sf"/>
</dbReference>
<dbReference type="Gene3D" id="1.25.40.10">
    <property type="entry name" value="Tetratricopeptide repeat domain"/>
    <property type="match status" value="2"/>
</dbReference>
<evidence type="ECO:0000256" key="3">
    <source>
        <dbReference type="ARBA" id="ARBA00022737"/>
    </source>
</evidence>
<accession>A0A7J0GC91</accession>
<dbReference type="GO" id="GO:0009451">
    <property type="term" value="P:RNA modification"/>
    <property type="evidence" value="ECO:0007669"/>
    <property type="project" value="InterPro"/>
</dbReference>
<evidence type="ECO:0000256" key="2">
    <source>
        <dbReference type="ARBA" id="ARBA00006643"/>
    </source>
</evidence>
<proteinExistence type="inferred from homology"/>
<evidence type="ECO:0000256" key="5">
    <source>
        <dbReference type="ARBA" id="ARBA00023128"/>
    </source>
</evidence>
<evidence type="ECO:0000256" key="6">
    <source>
        <dbReference type="PROSITE-ProRule" id="PRU00708"/>
    </source>
</evidence>
<dbReference type="InterPro" id="IPR046960">
    <property type="entry name" value="PPR_At4g14850-like_plant"/>
</dbReference>
<comment type="similarity">
    <text evidence="2">Belongs to the PPR family. PCMP-H subfamily.</text>
</comment>
<sequence>MYRRRATLLTINSLTSFYRVRRSRNSLYSFKPLSTAAESFDFVNPNGSNGENGVEYQQNPSGFYAENQNHVEFLHKSNGYGSERGYTGNLGEFEKNSDVFYRENTAGVKKTPRIEFQHKAVEQIEQNGSNFSGYYGDLQQNSSTKNNNLKVNYVGNSEQFRAHKHSSERNPYGSYREGQSVIASDNYSIGNMGTTQQSPDNYASRGTRGSQYPPSNYYVDKDEMYRQHQSASDNYSGNGGVSHQNPNSIYMENPGMAQQSLGTYQHGTGTYDAGSDGAYQQNASGYHGDSVATPNGYAMQNIGENLENPCGNYNVDAGNYPKKSNESQLGMMDSQEGKLKEVVELLGVLESQHIPVDLPRYLMLMKACGEAKALKEAKCVHEHLMRSVCVPKVSTDNKILEMYGKCGSMDDAFTLFDKMPQRNLTSWDTMITWLAKNGLGEDAIELFTQFKKAGLKPDGQMFVGIFSACSVLGDIAEGMLHFESMSKDYGVVPSMEHYVGVVDMMGTAGYLDEALEFIEKMPVEPSIDVWETLMNLSRVYGHTELGDRCAELVELMDPSRLNEQSKAGLIPVKASDLSNEKEKKKLATENLLAVRSRVHEYRAGDKSHPEADKIYAQLRGLKEQMKEAGYVAETRFVLHDIDQEGKEEALLAHSERLAVAYGLMSSPARAQMRIIKNLRVCGDCHNALKIISKLVGRELIIRDAKRFHHFKDGLCSCRDYW</sequence>
<evidence type="ECO:0000256" key="1">
    <source>
        <dbReference type="ARBA" id="ARBA00004173"/>
    </source>
</evidence>
<comment type="subcellular location">
    <subcellularLocation>
        <location evidence="1">Mitochondrion</location>
    </subcellularLocation>
</comment>
<dbReference type="Pfam" id="PF01535">
    <property type="entry name" value="PPR"/>
    <property type="match status" value="2"/>
</dbReference>
<keyword evidence="5" id="KW-0496">Mitochondrion</keyword>
<name>A0A7J0GC91_9ERIC</name>
<dbReference type="OrthoDB" id="1932290at2759"/>
<reference evidence="9 10" key="1">
    <citation type="submission" date="2019-07" db="EMBL/GenBank/DDBJ databases">
        <title>De Novo Assembly of kiwifruit Actinidia rufa.</title>
        <authorList>
            <person name="Sugita-Konishi S."/>
            <person name="Sato K."/>
            <person name="Mori E."/>
            <person name="Abe Y."/>
            <person name="Kisaki G."/>
            <person name="Hamano K."/>
            <person name="Suezawa K."/>
            <person name="Otani M."/>
            <person name="Fukuda T."/>
            <person name="Manabe T."/>
            <person name="Gomi K."/>
            <person name="Tabuchi M."/>
            <person name="Akimitsu K."/>
            <person name="Kataoka I."/>
        </authorList>
    </citation>
    <scope>NUCLEOTIDE SEQUENCE [LARGE SCALE GENOMIC DNA]</scope>
    <source>
        <strain evidence="10">cv. Fuchu</strain>
    </source>
</reference>
<comment type="caution">
    <text evidence="9">The sequence shown here is derived from an EMBL/GenBank/DDBJ whole genome shotgun (WGS) entry which is preliminary data.</text>
</comment>
<dbReference type="PANTHER" id="PTHR47926">
    <property type="entry name" value="PENTATRICOPEPTIDE REPEAT-CONTAINING PROTEIN"/>
    <property type="match status" value="1"/>
</dbReference>
<keyword evidence="3" id="KW-0677">Repeat</keyword>
<feature type="repeat" description="PPR" evidence="6">
    <location>
        <begin position="423"/>
        <end position="457"/>
    </location>
</feature>
<dbReference type="NCBIfam" id="TIGR00756">
    <property type="entry name" value="PPR"/>
    <property type="match status" value="2"/>
</dbReference>
<keyword evidence="4" id="KW-0809">Transit peptide</keyword>
<dbReference type="InterPro" id="IPR002885">
    <property type="entry name" value="PPR_rpt"/>
</dbReference>
<dbReference type="PROSITE" id="PS51375">
    <property type="entry name" value="PPR"/>
    <property type="match status" value="1"/>
</dbReference>
<dbReference type="EMBL" id="BJWL01000020">
    <property type="protein sequence ID" value="GFZ08381.1"/>
    <property type="molecule type" value="Genomic_DNA"/>
</dbReference>
<feature type="region of interest" description="Disordered" evidence="7">
    <location>
        <begin position="194"/>
        <end position="215"/>
    </location>
</feature>
<dbReference type="PANTHER" id="PTHR47926:SF388">
    <property type="entry name" value="DYW DOMAIN-CONTAINING PROTEIN"/>
    <property type="match status" value="1"/>
</dbReference>
<dbReference type="Pfam" id="PF14432">
    <property type="entry name" value="DYW_deaminase"/>
    <property type="match status" value="1"/>
</dbReference>
<evidence type="ECO:0000256" key="7">
    <source>
        <dbReference type="SAM" id="MobiDB-lite"/>
    </source>
</evidence>
<dbReference type="Proteomes" id="UP000585474">
    <property type="component" value="Unassembled WGS sequence"/>
</dbReference>
<dbReference type="InterPro" id="IPR046849">
    <property type="entry name" value="E2_motif"/>
</dbReference>
<evidence type="ECO:0000256" key="4">
    <source>
        <dbReference type="ARBA" id="ARBA00022946"/>
    </source>
</evidence>
<gene>
    <name evidence="9" type="ORF">Acr_20g0001890</name>
</gene>
<keyword evidence="10" id="KW-1185">Reference proteome</keyword>
<dbReference type="InterPro" id="IPR032867">
    <property type="entry name" value="DYW_dom"/>
</dbReference>
<evidence type="ECO:0000259" key="8">
    <source>
        <dbReference type="Pfam" id="PF14432"/>
    </source>
</evidence>